<evidence type="ECO:0000313" key="3">
    <source>
        <dbReference type="Proteomes" id="UP000001489"/>
    </source>
</evidence>
<dbReference type="EMBL" id="CP001562">
    <property type="protein sequence ID" value="ACS51870.1"/>
    <property type="molecule type" value="Genomic_DNA"/>
</dbReference>
<dbReference type="AlphaFoldDB" id="C6AAD1"/>
<dbReference type="KEGG" id="bgr:Bgr_17540"/>
<protein>
    <submittedName>
        <fullName evidence="2">Hypothetical membrane protein</fullName>
    </submittedName>
</protein>
<dbReference type="HOGENOM" id="CLU_1445025_0_0_5"/>
<evidence type="ECO:0000313" key="2">
    <source>
        <dbReference type="EMBL" id="ACS51870.1"/>
    </source>
</evidence>
<sequence length="192" mass="22673">MYKKEEQMKGENSTFYNKLCSVVFGKSFRSYKDHIIICFISIIIGIGHKALLIPLESKWSLSVSQDSALLALFVLREVIMVCVVALMPVLLVLYLILTYLLKKKIQQLEEAIQQRGHTTDQQNNPVKKDREKISSFFIAYLWLIFLLEVFFPAGFVMIILEFYYFVFKRVRTYCRVKRELKRVRKERDKALL</sequence>
<dbReference type="eggNOG" id="ENOG50319U6">
    <property type="taxonomic scope" value="Bacteria"/>
</dbReference>
<feature type="transmembrane region" description="Helical" evidence="1">
    <location>
        <begin position="35"/>
        <end position="53"/>
    </location>
</feature>
<reference evidence="2 3" key="1">
    <citation type="journal article" date="2009" name="PLoS Genet.">
        <title>Run-off replication of host-adaptability genes is associated with gene transfer agents in the genome of mouse-infecting Bartonella grahamii.</title>
        <authorList>
            <person name="Berglund E.C."/>
            <person name="Frank A.C."/>
            <person name="Calteau A."/>
            <person name="Vinnere Pettersson O."/>
            <person name="Granberg F."/>
            <person name="Eriksson A.-S."/>
            <person name="Naeslund K."/>
            <person name="Holmberg M."/>
            <person name="Lindroos H."/>
            <person name="Andersson S.G."/>
        </authorList>
    </citation>
    <scope>NUCLEOTIDE SEQUENCE [LARGE SCALE GENOMIC DNA]</scope>
    <source>
        <strain evidence="3">as4aup</strain>
    </source>
</reference>
<dbReference type="Proteomes" id="UP000001489">
    <property type="component" value="Chromosome"/>
</dbReference>
<proteinExistence type="predicted"/>
<keyword evidence="1" id="KW-1133">Transmembrane helix</keyword>
<evidence type="ECO:0000256" key="1">
    <source>
        <dbReference type="SAM" id="Phobius"/>
    </source>
</evidence>
<keyword evidence="1" id="KW-0812">Transmembrane</keyword>
<organism evidence="2 3">
    <name type="scientific">Bartonella grahamii (strain as4aup)</name>
    <dbReference type="NCBI Taxonomy" id="634504"/>
    <lineage>
        <taxon>Bacteria</taxon>
        <taxon>Pseudomonadati</taxon>
        <taxon>Pseudomonadota</taxon>
        <taxon>Alphaproteobacteria</taxon>
        <taxon>Hyphomicrobiales</taxon>
        <taxon>Bartonellaceae</taxon>
        <taxon>Bartonella</taxon>
    </lineage>
</organism>
<feature type="transmembrane region" description="Helical" evidence="1">
    <location>
        <begin position="73"/>
        <end position="97"/>
    </location>
</feature>
<keyword evidence="3" id="KW-1185">Reference proteome</keyword>
<gene>
    <name evidence="2" type="ordered locus">Bgr_17540</name>
</gene>
<name>C6AAD1_BARGA</name>
<feature type="transmembrane region" description="Helical" evidence="1">
    <location>
        <begin position="137"/>
        <end position="166"/>
    </location>
</feature>
<keyword evidence="1" id="KW-0472">Membrane</keyword>
<accession>C6AAD1</accession>